<dbReference type="EMBL" id="BAABBF010000005">
    <property type="protein sequence ID" value="GAA3714799.1"/>
    <property type="molecule type" value="Genomic_DNA"/>
</dbReference>
<dbReference type="Pfam" id="PF13177">
    <property type="entry name" value="DNA_pol3_delta2"/>
    <property type="match status" value="1"/>
</dbReference>
<name>A0ABP7E6E9_9SPHN</name>
<reference evidence="2" key="1">
    <citation type="journal article" date="2019" name="Int. J. Syst. Evol. Microbiol.">
        <title>The Global Catalogue of Microorganisms (GCM) 10K type strain sequencing project: providing services to taxonomists for standard genome sequencing and annotation.</title>
        <authorList>
            <consortium name="The Broad Institute Genomics Platform"/>
            <consortium name="The Broad Institute Genome Sequencing Center for Infectious Disease"/>
            <person name="Wu L."/>
            <person name="Ma J."/>
        </authorList>
    </citation>
    <scope>NUCLEOTIDE SEQUENCE [LARGE SCALE GENOMIC DNA]</scope>
    <source>
        <strain evidence="2">JCM 17498</strain>
    </source>
</reference>
<dbReference type="PANTHER" id="PTHR11669:SF8">
    <property type="entry name" value="DNA POLYMERASE III SUBUNIT DELTA"/>
    <property type="match status" value="1"/>
</dbReference>
<dbReference type="RefSeq" id="WP_344693676.1">
    <property type="nucleotide sequence ID" value="NZ_BAABBF010000005.1"/>
</dbReference>
<evidence type="ECO:0000313" key="2">
    <source>
        <dbReference type="Proteomes" id="UP001500523"/>
    </source>
</evidence>
<comment type="caution">
    <text evidence="1">The sequence shown here is derived from an EMBL/GenBank/DDBJ whole genome shotgun (WGS) entry which is preliminary data.</text>
</comment>
<accession>A0ABP7E6E9</accession>
<dbReference type="PANTHER" id="PTHR11669">
    <property type="entry name" value="REPLICATION FACTOR C / DNA POLYMERASE III GAMMA-TAU SUBUNIT"/>
    <property type="match status" value="1"/>
</dbReference>
<dbReference type="SUPFAM" id="SSF52540">
    <property type="entry name" value="P-loop containing nucleoside triphosphate hydrolases"/>
    <property type="match status" value="1"/>
</dbReference>
<proteinExistence type="predicted"/>
<protein>
    <submittedName>
        <fullName evidence="1">DNA polymerase III subunit delta</fullName>
    </submittedName>
</protein>
<dbReference type="Proteomes" id="UP001500523">
    <property type="component" value="Unassembled WGS sequence"/>
</dbReference>
<evidence type="ECO:0000313" key="1">
    <source>
        <dbReference type="EMBL" id="GAA3714799.1"/>
    </source>
</evidence>
<dbReference type="InterPro" id="IPR050238">
    <property type="entry name" value="DNA_Rep/Repair_Clamp_Loader"/>
</dbReference>
<sequence length="329" mass="34623">MTIPIGNAAAHAAFLASLDGGSLHHAWLMVGPEGVGKALFAKAAARRMLAAAVDPTLPSGLDVPAGHRIASLLDAGSHPDFRMLARLPKDPEKPEGELARSITIAQVRTLQPLFATMPALSKRRVVVIDAIDDLERNAANALLKNLEEPPAGTIFLLISHAPGKLLPTIRSRCRLLRFEAMREPEVAQALRAAFPDADEGEIATLVAAADGAPGRALRFAGLDLGAVDQAIAAIAGDGDRDNGCRTALARQLMGKAAQPRYEAFLDRVPGFIARQARIRTGHALRTALDAHAAARDLAGAARGLSLDPQATVIEMAGIVARLHEGTAMH</sequence>
<gene>
    <name evidence="1" type="ORF">GCM10022268_24370</name>
</gene>
<organism evidence="1 2">
    <name type="scientific">Sphingomonas cynarae</name>
    <dbReference type="NCBI Taxonomy" id="930197"/>
    <lineage>
        <taxon>Bacteria</taxon>
        <taxon>Pseudomonadati</taxon>
        <taxon>Pseudomonadota</taxon>
        <taxon>Alphaproteobacteria</taxon>
        <taxon>Sphingomonadales</taxon>
        <taxon>Sphingomonadaceae</taxon>
        <taxon>Sphingomonas</taxon>
    </lineage>
</organism>
<dbReference type="Gene3D" id="3.40.50.300">
    <property type="entry name" value="P-loop containing nucleotide triphosphate hydrolases"/>
    <property type="match status" value="1"/>
</dbReference>
<keyword evidence="2" id="KW-1185">Reference proteome</keyword>
<dbReference type="InterPro" id="IPR027417">
    <property type="entry name" value="P-loop_NTPase"/>
</dbReference>